<protein>
    <submittedName>
        <fullName evidence="2">Protein-ADP-ribose hydrolase</fullName>
    </submittedName>
</protein>
<dbReference type="PANTHER" id="PTHR11106:SF27">
    <property type="entry name" value="MACRO DOMAIN-CONTAINING PROTEIN"/>
    <property type="match status" value="1"/>
</dbReference>
<dbReference type="SMART" id="SM00506">
    <property type="entry name" value="A1pp"/>
    <property type="match status" value="1"/>
</dbReference>
<comment type="caution">
    <text evidence="2">The sequence shown here is derived from an EMBL/GenBank/DDBJ whole genome shotgun (WGS) entry which is preliminary data.</text>
</comment>
<reference evidence="2" key="1">
    <citation type="submission" date="2020-10" db="EMBL/GenBank/DDBJ databases">
        <authorList>
            <person name="Gilroy R."/>
        </authorList>
    </citation>
    <scope>NUCLEOTIDE SEQUENCE</scope>
    <source>
        <strain evidence="2">ChiGjej1B1-2707</strain>
    </source>
</reference>
<dbReference type="SUPFAM" id="SSF52949">
    <property type="entry name" value="Macro domain-like"/>
    <property type="match status" value="1"/>
</dbReference>
<feature type="domain" description="Macro" evidence="1">
    <location>
        <begin position="89"/>
        <end position="281"/>
    </location>
</feature>
<dbReference type="GO" id="GO:0016787">
    <property type="term" value="F:hydrolase activity"/>
    <property type="evidence" value="ECO:0007669"/>
    <property type="project" value="UniProtKB-KW"/>
</dbReference>
<dbReference type="Proteomes" id="UP000824261">
    <property type="component" value="Unassembled WGS sequence"/>
</dbReference>
<dbReference type="CDD" id="cd02908">
    <property type="entry name" value="Macro_OAADPr_deacetylase"/>
    <property type="match status" value="1"/>
</dbReference>
<dbReference type="PANTHER" id="PTHR11106">
    <property type="entry name" value="GANGLIOSIDE INDUCED DIFFERENTIATION ASSOCIATED PROTEIN 2-RELATED"/>
    <property type="match status" value="1"/>
</dbReference>
<organism evidence="2 3">
    <name type="scientific">Candidatus Aveggerthella stercoripullorum</name>
    <dbReference type="NCBI Taxonomy" id="2840688"/>
    <lineage>
        <taxon>Bacteria</taxon>
        <taxon>Bacillati</taxon>
        <taxon>Actinomycetota</taxon>
        <taxon>Coriobacteriia</taxon>
        <taxon>Eggerthellales</taxon>
        <taxon>Eggerthellaceae</taxon>
        <taxon>Eggerthellaceae incertae sedis</taxon>
        <taxon>Candidatus Aveggerthella</taxon>
    </lineage>
</organism>
<name>A0A9D1A1U5_9ACTN</name>
<dbReference type="Gene3D" id="3.40.220.10">
    <property type="entry name" value="Leucine Aminopeptidase, subunit E, domain 1"/>
    <property type="match status" value="1"/>
</dbReference>
<dbReference type="NCBIfam" id="NF003163">
    <property type="entry name" value="PRK04143.1"/>
    <property type="match status" value="1"/>
</dbReference>
<accession>A0A9D1A1U5</accession>
<evidence type="ECO:0000313" key="2">
    <source>
        <dbReference type="EMBL" id="HIR02331.1"/>
    </source>
</evidence>
<keyword evidence="2" id="KW-0378">Hydrolase</keyword>
<sequence>MDEARKRALCIYLTKRLLKERLDNGGFMPPRLMQIVPPRDALEGASTEELWLAFRALVNVREPWPADDDLLAAQDELLQGLIAEAGITTVDDTTPSPLDGRLRLWRGDITTLAADAIVNAANSGMTGCWAPLHYCIDNAIHTFAGIQLRLECARIMQLQGYPEPTGQAKLTPAYNLPSRHVVHTVGPIADGTVNEELRAQLASSYRACLEAAAQAGDASIALCCISTGVFGFPADEASQIAVKTVRRWLSERDAAEKPALTVVFNVFGEADEHRYRALLGL</sequence>
<dbReference type="InterPro" id="IPR002589">
    <property type="entry name" value="Macro_dom"/>
</dbReference>
<dbReference type="EMBL" id="DVGB01000107">
    <property type="protein sequence ID" value="HIR02331.1"/>
    <property type="molecule type" value="Genomic_DNA"/>
</dbReference>
<dbReference type="Pfam" id="PF01661">
    <property type="entry name" value="Macro"/>
    <property type="match status" value="1"/>
</dbReference>
<dbReference type="InterPro" id="IPR043472">
    <property type="entry name" value="Macro_dom-like"/>
</dbReference>
<evidence type="ECO:0000259" key="1">
    <source>
        <dbReference type="PROSITE" id="PS51154"/>
    </source>
</evidence>
<evidence type="ECO:0000313" key="3">
    <source>
        <dbReference type="Proteomes" id="UP000824261"/>
    </source>
</evidence>
<reference evidence="2" key="2">
    <citation type="journal article" date="2021" name="PeerJ">
        <title>Extensive microbial diversity within the chicken gut microbiome revealed by metagenomics and culture.</title>
        <authorList>
            <person name="Gilroy R."/>
            <person name="Ravi A."/>
            <person name="Getino M."/>
            <person name="Pursley I."/>
            <person name="Horton D.L."/>
            <person name="Alikhan N.F."/>
            <person name="Baker D."/>
            <person name="Gharbi K."/>
            <person name="Hall N."/>
            <person name="Watson M."/>
            <person name="Adriaenssens E.M."/>
            <person name="Foster-Nyarko E."/>
            <person name="Jarju S."/>
            <person name="Secka A."/>
            <person name="Antonio M."/>
            <person name="Oren A."/>
            <person name="Chaudhuri R.R."/>
            <person name="La Ragione R."/>
            <person name="Hildebrand F."/>
            <person name="Pallen M.J."/>
        </authorList>
    </citation>
    <scope>NUCLEOTIDE SEQUENCE</scope>
    <source>
        <strain evidence="2">ChiGjej1B1-2707</strain>
    </source>
</reference>
<dbReference type="PROSITE" id="PS51154">
    <property type="entry name" value="MACRO"/>
    <property type="match status" value="1"/>
</dbReference>
<dbReference type="AlphaFoldDB" id="A0A9D1A1U5"/>
<proteinExistence type="predicted"/>
<gene>
    <name evidence="2" type="ORF">IAA69_08750</name>
</gene>